<dbReference type="Pfam" id="PF20148">
    <property type="entry name" value="DUF6531"/>
    <property type="match status" value="1"/>
</dbReference>
<feature type="coiled-coil region" evidence="1">
    <location>
        <begin position="145"/>
        <end position="176"/>
    </location>
</feature>
<dbReference type="InterPro" id="IPR045351">
    <property type="entry name" value="DUF6531"/>
</dbReference>
<evidence type="ECO:0000256" key="2">
    <source>
        <dbReference type="SAM" id="MobiDB-lite"/>
    </source>
</evidence>
<sequence length="1482" mass="161647">MTIPADATSRDLVPGDPQALHDLAATLRRYAGAFDDARQSLQTVQAADWTGVAAIDFRRAVRVLPENLAEAHDQFSAAAGALAGYADALRAAQDAVPAILDDAAQARQASQRHQADVDDYNAAVEREDAVLPPRPGDVDPRVAAMAACETRLAALRADVEAAAQAAETALRDAAERAPDKPGLIRQALEQGQNFLQGAYEGLTGLSSLAGTLMRPWEDPGRTAMTLAQMRDGLAWGVHNPIEFGKAVLNWEMWQENPARALGQLAPDLIGGKGLTRLRSLVTPNRPPVRPDGPDADASARRPEDMETAGDPIDMATGQMLLPQTDVRLPGVLPLLVQRTHLSGYTAGGWFGPSWASTLDQRVQLDANGVVFVAPDGMRLVYPVPRPNTPTLPEKGPRWPLLWDGTPAGAMRITDPATGRTFSFADPVPTSVPGVVDLPLHTIEDRHGNRVELIVDDDGLPMELRHTGGYRIAVERHLQLPRITALRLLDTEGPGTDTTLIGYGYDEDGHLTEVVNSSGLPMRFSYDEHHRITSWTDRNGTSYRFVYDERGRVVRGTGSDGCLSAELSYDDERRLVTYTDSLGHPAVYEHNAAYRIVRRTDPLGHTTEVEWSPDNRDRVAVTDPLGRTTRYAHDAAGNLTAVHLPDGSVARATHNEFGLPTEITEPDGATWRHTYDERGNLTATVDPAGAETRYEYDARGNLVAVTDALGHTRRITTDAAGLPRTLTDPLGNTTVIERDAHGRITEVTDPLGNTTRHGWIVEGKPAWREAPDGTRETWVWDAEGNLVEHTDPAGNTTRHATTHFDLPASRTEPDGSTYEFAYDTELRLVGVTNPQGLTWSYTYDAAGRLVSETDFNGRTISYTHDAAGQLVSRTNGAGQTVTFTRDLLGRTVEQRAEDGTTTASATSTTTFGYDAAGRLVHAAGPDAEVRFDRDPLGRVLAETVDGRTTTFGYDPLGRRTERRTPSGVLSRWTYDAAGRPATLHTGGHTLALEHDAAGHETTRRLGEHVELTQTWDGNHRLTTQTLASVPHEGAVTAQSEAARRLLQHRSYAYREDGHLTEIRDLTSGTRRFDLDRAGRVTAVHAHGWTETYAYDAAGNLKHAGATALASYGAREYDGTLVRRAGRTTYEHDAQGRTVRATRRLLSGGTREWTYRWNAEDRLVEATNPDGERWHYTYDPLGRRTAKRRLADDGTAAEEIRFSWDGSRLAEQVDATGETTTWDYAPTTHRPLTQTVTAPPATGDAPGPAPDARLYAVITDLVGTPTELVTPDGRIAWQHRTTLWGAPLPAPPAEADCPLRFPGQYADQETGLHYNYQRYYDPETARYLSPDPLGLEPALNHHAYVSNPWLRIDPLGLANCGVFENQLPGQLSRELADAERLGVRPMSVGEDGFDDVINNGTIKWAVKLDGQLVIIPKIVDGVELKHPVLTGGGAVRAAGEADLAGSDGTYFGLELNNRSGHYRPSPESLSIGREAFEQAGVVFP</sequence>
<feature type="compositionally biased region" description="Low complexity" evidence="2">
    <location>
        <begin position="1235"/>
        <end position="1248"/>
    </location>
</feature>
<accession>A0A852ZXY3</accession>
<dbReference type="PANTHER" id="PTHR32305:SF15">
    <property type="entry name" value="PROTEIN RHSA-RELATED"/>
    <property type="match status" value="1"/>
</dbReference>
<keyword evidence="6" id="KW-1185">Reference proteome</keyword>
<comment type="caution">
    <text evidence="5">The sequence shown here is derived from an EMBL/GenBank/DDBJ whole genome shotgun (WGS) entry which is preliminary data.</text>
</comment>
<protein>
    <submittedName>
        <fullName evidence="5">RHS repeat-associated protein</fullName>
    </submittedName>
</protein>
<dbReference type="Gene3D" id="2.180.10.10">
    <property type="entry name" value="RHS repeat-associated core"/>
    <property type="match status" value="2"/>
</dbReference>
<dbReference type="PANTHER" id="PTHR32305">
    <property type="match status" value="1"/>
</dbReference>
<evidence type="ECO:0000313" key="5">
    <source>
        <dbReference type="EMBL" id="NYI07233.1"/>
    </source>
</evidence>
<name>A0A852ZXY3_9ACTN</name>
<dbReference type="RefSeq" id="WP_312892699.1">
    <property type="nucleotide sequence ID" value="NZ_JACBZD010000001.1"/>
</dbReference>
<dbReference type="PRINTS" id="PR00394">
    <property type="entry name" value="RHSPROTEIN"/>
</dbReference>
<feature type="region of interest" description="Disordered" evidence="2">
    <location>
        <begin position="280"/>
        <end position="311"/>
    </location>
</feature>
<proteinExistence type="predicted"/>
<dbReference type="Pfam" id="PF05593">
    <property type="entry name" value="RHS_repeat"/>
    <property type="match status" value="8"/>
</dbReference>
<dbReference type="SUPFAM" id="SSF69304">
    <property type="entry name" value="Tricorn protease N-terminal domain"/>
    <property type="match status" value="1"/>
</dbReference>
<dbReference type="NCBIfam" id="TIGR03696">
    <property type="entry name" value="Rhs_assc_core"/>
    <property type="match status" value="1"/>
</dbReference>
<dbReference type="EMBL" id="JACBZD010000001">
    <property type="protein sequence ID" value="NYI07233.1"/>
    <property type="molecule type" value="Genomic_DNA"/>
</dbReference>
<dbReference type="InterPro" id="IPR049082">
    <property type="entry name" value="T7SS_signal"/>
</dbReference>
<gene>
    <name evidence="5" type="ORF">FHU37_004176</name>
</gene>
<dbReference type="InterPro" id="IPR006530">
    <property type="entry name" value="YD"/>
</dbReference>
<evidence type="ECO:0000259" key="3">
    <source>
        <dbReference type="Pfam" id="PF20148"/>
    </source>
</evidence>
<dbReference type="InterPro" id="IPR050708">
    <property type="entry name" value="T6SS_VgrG/RHS"/>
</dbReference>
<dbReference type="InterPro" id="IPR031325">
    <property type="entry name" value="RHS_repeat"/>
</dbReference>
<feature type="domain" description="Putative T7SS secretion signal" evidence="4">
    <location>
        <begin position="9"/>
        <end position="181"/>
    </location>
</feature>
<dbReference type="Proteomes" id="UP000567795">
    <property type="component" value="Unassembled WGS sequence"/>
</dbReference>
<dbReference type="NCBIfam" id="TIGR01643">
    <property type="entry name" value="YD_repeat_2x"/>
    <property type="match status" value="14"/>
</dbReference>
<dbReference type="InterPro" id="IPR022385">
    <property type="entry name" value="Rhs_assc_core"/>
</dbReference>
<evidence type="ECO:0000256" key="1">
    <source>
        <dbReference type="SAM" id="Coils"/>
    </source>
</evidence>
<keyword evidence="1" id="KW-0175">Coiled coil</keyword>
<evidence type="ECO:0000313" key="6">
    <source>
        <dbReference type="Proteomes" id="UP000567795"/>
    </source>
</evidence>
<dbReference type="Pfam" id="PF21725">
    <property type="entry name" value="T7SS_signal"/>
    <property type="match status" value="1"/>
</dbReference>
<evidence type="ECO:0000259" key="4">
    <source>
        <dbReference type="Pfam" id="PF21725"/>
    </source>
</evidence>
<reference evidence="5 6" key="1">
    <citation type="submission" date="2020-07" db="EMBL/GenBank/DDBJ databases">
        <title>Sequencing the genomes of 1000 actinobacteria strains.</title>
        <authorList>
            <person name="Klenk H.-P."/>
        </authorList>
    </citation>
    <scope>NUCLEOTIDE SEQUENCE [LARGE SCALE GENOMIC DNA]</scope>
    <source>
        <strain evidence="5 6">DSM 42178</strain>
    </source>
</reference>
<feature type="domain" description="DUF6531" evidence="3">
    <location>
        <begin position="309"/>
        <end position="381"/>
    </location>
</feature>
<organism evidence="5 6">
    <name type="scientific">Allostreptomyces psammosilenae</name>
    <dbReference type="NCBI Taxonomy" id="1892865"/>
    <lineage>
        <taxon>Bacteria</taxon>
        <taxon>Bacillati</taxon>
        <taxon>Actinomycetota</taxon>
        <taxon>Actinomycetes</taxon>
        <taxon>Kitasatosporales</taxon>
        <taxon>Streptomycetaceae</taxon>
        <taxon>Allostreptomyces</taxon>
    </lineage>
</organism>
<feature type="region of interest" description="Disordered" evidence="2">
    <location>
        <begin position="1215"/>
        <end position="1248"/>
    </location>
</feature>